<dbReference type="InterPro" id="IPR018030">
    <property type="entry name" value="Fimbrial_membr_usher_CS"/>
</dbReference>
<evidence type="ECO:0000256" key="9">
    <source>
        <dbReference type="RuleBase" id="RU003884"/>
    </source>
</evidence>
<dbReference type="Gene3D" id="3.10.20.410">
    <property type="match status" value="1"/>
</dbReference>
<dbReference type="Gene3D" id="2.60.40.2070">
    <property type="match status" value="1"/>
</dbReference>
<comment type="subcellular location">
    <subcellularLocation>
        <location evidence="1 9">Cell outer membrane</location>
        <topology evidence="1 9">Multi-pass membrane protein</topology>
    </subcellularLocation>
</comment>
<dbReference type="eggNOG" id="COG3188">
    <property type="taxonomic scope" value="Bacteria"/>
</dbReference>
<dbReference type="HOGENOM" id="CLU_009120_1_0_6"/>
<evidence type="ECO:0000313" key="14">
    <source>
        <dbReference type="EMBL" id="EFE05614.1"/>
    </source>
</evidence>
<evidence type="ECO:0000256" key="10">
    <source>
        <dbReference type="SAM" id="MobiDB-lite"/>
    </source>
</evidence>
<comment type="caution">
    <text evidence="14">The sequence shown here is derived from an EMBL/GenBank/DDBJ whole genome shotgun (WGS) entry which is preliminary data.</text>
</comment>
<evidence type="ECO:0000256" key="5">
    <source>
        <dbReference type="ARBA" id="ARBA00022692"/>
    </source>
</evidence>
<organism evidence="14 15">
    <name type="scientific">Citrobacter youngae ATCC 29220</name>
    <dbReference type="NCBI Taxonomy" id="500640"/>
    <lineage>
        <taxon>Bacteria</taxon>
        <taxon>Pseudomonadati</taxon>
        <taxon>Pseudomonadota</taxon>
        <taxon>Gammaproteobacteria</taxon>
        <taxon>Enterobacterales</taxon>
        <taxon>Enterobacteriaceae</taxon>
        <taxon>Citrobacter</taxon>
        <taxon>Citrobacter freundii complex</taxon>
    </lineage>
</organism>
<dbReference type="FunFam" id="2.60.40.3110:FF:000001">
    <property type="entry name" value="Putative fimbrial outer membrane usher"/>
    <property type="match status" value="1"/>
</dbReference>
<dbReference type="PANTHER" id="PTHR30451">
    <property type="entry name" value="OUTER MEMBRANE USHER PROTEIN"/>
    <property type="match status" value="1"/>
</dbReference>
<evidence type="ECO:0000256" key="8">
    <source>
        <dbReference type="ARBA" id="ARBA00023237"/>
    </source>
</evidence>
<dbReference type="Pfam" id="PF13953">
    <property type="entry name" value="PapC_C"/>
    <property type="match status" value="1"/>
</dbReference>
<dbReference type="Gene3D" id="2.60.40.2610">
    <property type="entry name" value="Outer membrane usher protein FimD, plug domain"/>
    <property type="match status" value="1"/>
</dbReference>
<protein>
    <submittedName>
        <fullName evidence="14">Outer membrane usher protein HtrE</fullName>
    </submittedName>
</protein>
<name>D4BKI3_9ENTR</name>
<dbReference type="InterPro" id="IPR037224">
    <property type="entry name" value="PapC_N_sf"/>
</dbReference>
<dbReference type="AlphaFoldDB" id="D4BKI3"/>
<keyword evidence="5 9" id="KW-0812">Transmembrane</keyword>
<keyword evidence="11" id="KW-1133">Transmembrane helix</keyword>
<dbReference type="GO" id="GO:0009297">
    <property type="term" value="P:pilus assembly"/>
    <property type="evidence" value="ECO:0007669"/>
    <property type="project" value="InterPro"/>
</dbReference>
<proteinExistence type="inferred from homology"/>
<evidence type="ECO:0000256" key="1">
    <source>
        <dbReference type="ARBA" id="ARBA00004571"/>
    </source>
</evidence>
<evidence type="ECO:0000256" key="4">
    <source>
        <dbReference type="ARBA" id="ARBA00022452"/>
    </source>
</evidence>
<dbReference type="EMBL" id="ABWL02000031">
    <property type="protein sequence ID" value="EFE05614.1"/>
    <property type="molecule type" value="Genomic_DNA"/>
</dbReference>
<feature type="region of interest" description="Disordered" evidence="10">
    <location>
        <begin position="68"/>
        <end position="108"/>
    </location>
</feature>
<keyword evidence="3 9" id="KW-0813">Transport</keyword>
<keyword evidence="9" id="KW-1029">Fimbrium biogenesis</keyword>
<evidence type="ECO:0000256" key="7">
    <source>
        <dbReference type="ARBA" id="ARBA00023136"/>
    </source>
</evidence>
<dbReference type="InterPro" id="IPR000015">
    <property type="entry name" value="Fimb_usher"/>
</dbReference>
<keyword evidence="4" id="KW-1134">Transmembrane beta strand</keyword>
<comment type="similarity">
    <text evidence="2 9">Belongs to the fimbrial export usher family.</text>
</comment>
<dbReference type="Pfam" id="PF00577">
    <property type="entry name" value="Usher"/>
    <property type="match status" value="1"/>
</dbReference>
<feature type="domain" description="PapC N-terminal" evidence="13">
    <location>
        <begin position="189"/>
        <end position="333"/>
    </location>
</feature>
<keyword evidence="7 9" id="KW-0472">Membrane</keyword>
<feature type="domain" description="PapC-like C-terminal" evidence="12">
    <location>
        <begin position="930"/>
        <end position="993"/>
    </location>
</feature>
<dbReference type="PROSITE" id="PS01151">
    <property type="entry name" value="FIMBRIAL_USHER"/>
    <property type="match status" value="1"/>
</dbReference>
<evidence type="ECO:0000256" key="3">
    <source>
        <dbReference type="ARBA" id="ARBA00022448"/>
    </source>
</evidence>
<feature type="transmembrane region" description="Helical" evidence="11">
    <location>
        <begin position="15"/>
        <end position="34"/>
    </location>
</feature>
<keyword evidence="6" id="KW-0732">Signal</keyword>
<evidence type="ECO:0000259" key="13">
    <source>
        <dbReference type="Pfam" id="PF13954"/>
    </source>
</evidence>
<dbReference type="InterPro" id="IPR042186">
    <property type="entry name" value="FimD_plug_dom"/>
</dbReference>
<dbReference type="SUPFAM" id="SSF141729">
    <property type="entry name" value="FimD N-terminal domain-like"/>
    <property type="match status" value="1"/>
</dbReference>
<gene>
    <name evidence="14" type="primary">htrE</name>
    <name evidence="14" type="ORF">CIT292_11060</name>
</gene>
<dbReference type="InterPro" id="IPR025885">
    <property type="entry name" value="PapC_N"/>
</dbReference>
<evidence type="ECO:0000256" key="6">
    <source>
        <dbReference type="ARBA" id="ARBA00022729"/>
    </source>
</evidence>
<evidence type="ECO:0000313" key="15">
    <source>
        <dbReference type="Proteomes" id="UP000003880"/>
    </source>
</evidence>
<evidence type="ECO:0000256" key="2">
    <source>
        <dbReference type="ARBA" id="ARBA00008064"/>
    </source>
</evidence>
<dbReference type="Proteomes" id="UP000003880">
    <property type="component" value="Unassembled WGS sequence"/>
</dbReference>
<evidence type="ECO:0000259" key="12">
    <source>
        <dbReference type="Pfam" id="PF13953"/>
    </source>
</evidence>
<keyword evidence="8 9" id="KW-0998">Cell outer membrane</keyword>
<dbReference type="GO" id="GO:0009279">
    <property type="term" value="C:cell outer membrane"/>
    <property type="evidence" value="ECO:0007669"/>
    <property type="project" value="UniProtKB-SubCell"/>
</dbReference>
<sequence length="1012" mass="109565">MSVGMHQFFDKNKELLSIGGAITIVSLPLLIYIFTADGDAAVKSVAVNNENENTLVASQMRISAILRTEPQPDSLSKAKERKSNTQPVTYASDAIVRKRKDSHPAVKGQALAGKAVDNDVEGSNKLSTVSQQPKVEQLPPTKTLLAMPASKSDEVVRAASPAANKMDGPALPVQGEGAQTASVGSENVEFDARFLNGNAQAIDVNRYSKGNPLTPGRYNLDILINKDHILTSMVVFMTGDDGNVFPCVTEKVLTQLGVKYDLKGHKGFDSGGDTCFNLQAVIPDVKIDYNSEKQELNLFISQLYLNRQPDGYIDPALWDPGIVAGILSYDANAYHSASSQDTNDSIYAGLKYGLNLGNWRLRSRGSVNWESGENSKYNSQDAYLQRDIATLKSQLILGQSSTRGDTFDSIAVKGVHLYNDDRMLTSSETGYAPVVNGVANTNAKVTIRQNGNIIKQLTVPPGPFAITDIYPSGFGNDLDVTVTEADGKEQHFSVPFSSVSQLLRKGNVRWEAAVGQLDQEGLYHQPNVATASAYYGLTNQFTAYAGFQFTDEQYSEFLLGGAFNTWLGAMAFDATQSRATLPGLSQWTGNSYRLTYSEQFSQSLTSLNIAAYRYATEHYLSLSDAVSVHDQLENTRNQQDWVLSDYQRIKDKLQVNISQPLNYRQRDYGSLYVTGSWNKYWSEEHDVQYSLGYSNAFFWGTYSITAQRSYDQNNNTDDSLYLSFNIPLDNLSPSYNSSTGFSNINVGMSKDSNGSSQMDTSASGNTEDNVYNYSVNASYAAESQQSGDDIAQVGGYGSYNSRFGPWNASVSSSSDGNKQSSIGASGGIVLHHGGVTFVPDSIDAANTMALVSAPGAQGSHVGSGSGEIDGNGYAVVTNLSPYHQNMVSLDISKLDDSVELENTGTSVIPDAGAVLLVSFKTKVGTPYIFDLLLDNGAFIPFGADVYNDKHEWLGNVGQGGKVFLRGMNPVGSLTIVWGKAPGQSCTAHYHLPEASSEGHANTLLPPLTCKTP</sequence>
<dbReference type="NCBIfam" id="NF007337">
    <property type="entry name" value="PRK09828.1"/>
    <property type="match status" value="1"/>
</dbReference>
<dbReference type="InterPro" id="IPR025949">
    <property type="entry name" value="PapC-like_C"/>
</dbReference>
<dbReference type="InterPro" id="IPR043142">
    <property type="entry name" value="PapC-like_C_sf"/>
</dbReference>
<dbReference type="GO" id="GO:0015473">
    <property type="term" value="F:fimbrial usher porin activity"/>
    <property type="evidence" value="ECO:0007669"/>
    <property type="project" value="InterPro"/>
</dbReference>
<dbReference type="PANTHER" id="PTHR30451:SF3">
    <property type="entry name" value="OUTER MEMBRANE USHER PROTEIN HTRE-RELATED"/>
    <property type="match status" value="1"/>
</dbReference>
<dbReference type="Gene3D" id="2.60.40.3110">
    <property type="match status" value="1"/>
</dbReference>
<evidence type="ECO:0000256" key="11">
    <source>
        <dbReference type="SAM" id="Phobius"/>
    </source>
</evidence>
<accession>D4BKI3</accession>
<dbReference type="Pfam" id="PF13954">
    <property type="entry name" value="PapC_N"/>
    <property type="match status" value="1"/>
</dbReference>
<reference evidence="14 15" key="1">
    <citation type="submission" date="2010-02" db="EMBL/GenBank/DDBJ databases">
        <authorList>
            <person name="Weinstock G."/>
            <person name="Sodergren E."/>
            <person name="Clifton S."/>
            <person name="Fulton L."/>
            <person name="Fulton B."/>
            <person name="Courtney L."/>
            <person name="Fronick C."/>
            <person name="Harrison M."/>
            <person name="Strong C."/>
            <person name="Farmer C."/>
            <person name="Delahaunty K."/>
            <person name="Markovic C."/>
            <person name="Hall O."/>
            <person name="Minx P."/>
            <person name="Tomlinson C."/>
            <person name="Mitreva M."/>
            <person name="Nelson J."/>
            <person name="Hou S."/>
            <person name="Wollam A."/>
            <person name="Pepin K.H."/>
            <person name="Johnson M."/>
            <person name="Bhonagiri V."/>
            <person name="Zhang X."/>
            <person name="Suruliraj S."/>
            <person name="Warren W."/>
            <person name="Chinwalla A."/>
            <person name="Mardis E.R."/>
            <person name="Wilson R.K."/>
        </authorList>
    </citation>
    <scope>NUCLEOTIDE SEQUENCE [LARGE SCALE GENOMIC DNA]</scope>
    <source>
        <strain evidence="14 15">ATCC 29220</strain>
    </source>
</reference>